<proteinExistence type="predicted"/>
<dbReference type="EMBL" id="JAAOLX010000001">
    <property type="protein sequence ID" value="NHQ85033.1"/>
    <property type="molecule type" value="Genomic_DNA"/>
</dbReference>
<evidence type="ECO:0000313" key="2">
    <source>
        <dbReference type="Proteomes" id="UP000712570"/>
    </source>
</evidence>
<dbReference type="PANTHER" id="PTHR30087">
    <property type="entry name" value="INNER MEMBRANE PROTEIN"/>
    <property type="match status" value="1"/>
</dbReference>
<dbReference type="Pfam" id="PF04463">
    <property type="entry name" value="2-thiour_desulf"/>
    <property type="match status" value="1"/>
</dbReference>
<dbReference type="Proteomes" id="UP000712570">
    <property type="component" value="Unassembled WGS sequence"/>
</dbReference>
<evidence type="ECO:0000313" key="1">
    <source>
        <dbReference type="EMBL" id="NHQ85033.1"/>
    </source>
</evidence>
<dbReference type="PANTHER" id="PTHR30087:SF1">
    <property type="entry name" value="HYPOTHETICAL CYTOSOLIC PROTEIN"/>
    <property type="match status" value="1"/>
</dbReference>
<comment type="caution">
    <text evidence="1">The sequence shown here is derived from an EMBL/GenBank/DDBJ whole genome shotgun (WGS) entry which is preliminary data.</text>
</comment>
<sequence length="180" mass="18873">MQYVLVSACLLGRPVRYNGRAAAGDHPVLAAWESEGRLIVVCPEVAAGLPVPRPPAEITAMQSGRDVLQGKAQVLESGGRDVSRVFVSGAKQALAVAKGKNIQIAILKEGSPSCGTSFIYDGSFTGTKHPQAGVTAALLQDAGIRVFSELELDEAAAYLKGLEAEISDENGQHNGMKITE</sequence>
<organism evidence="1 2">
    <name type="scientific">Iodobacter violaceini</name>
    <dbReference type="NCBI Taxonomy" id="3044271"/>
    <lineage>
        <taxon>Bacteria</taxon>
        <taxon>Pseudomonadati</taxon>
        <taxon>Pseudomonadota</taxon>
        <taxon>Betaproteobacteria</taxon>
        <taxon>Neisseriales</taxon>
        <taxon>Chitinibacteraceae</taxon>
        <taxon>Iodobacter</taxon>
    </lineage>
</organism>
<keyword evidence="2" id="KW-1185">Reference proteome</keyword>
<dbReference type="RefSeq" id="WP_166821726.1">
    <property type="nucleotide sequence ID" value="NZ_JAAOLX010000001.1"/>
</dbReference>
<name>A0ABX0KQU2_9NEIS</name>
<protein>
    <submittedName>
        <fullName evidence="1">DUF523 domain-containing protein</fullName>
    </submittedName>
</protein>
<gene>
    <name evidence="1" type="ORF">HA050_02775</name>
</gene>
<reference evidence="1 2" key="1">
    <citation type="submission" date="2020-03" db="EMBL/GenBank/DDBJ databases">
        <title>Draft genome sequence of environmentally isolated violet-colored cultures.</title>
        <authorList>
            <person name="Wilson H.S."/>
        </authorList>
    </citation>
    <scope>NUCLEOTIDE SEQUENCE [LARGE SCALE GENOMIC DNA]</scope>
    <source>
        <strain evidence="1 2">HSC-16F04</strain>
    </source>
</reference>
<accession>A0ABX0KQU2</accession>
<dbReference type="InterPro" id="IPR007553">
    <property type="entry name" value="2-thiour_desulf"/>
</dbReference>